<comment type="caution">
    <text evidence="2">The sequence shown here is derived from an EMBL/GenBank/DDBJ whole genome shotgun (WGS) entry which is preliminary data.</text>
</comment>
<dbReference type="SUPFAM" id="SSF53850">
    <property type="entry name" value="Periplasmic binding protein-like II"/>
    <property type="match status" value="1"/>
</dbReference>
<sequence length="462" mass="48417">MSFNPTIRHASGARRPVALAFGVAGLLAMAACSAPGTPADTTTSNAASTSAAPVAGAPTCGTGPVTLEAYVETGFPVFNDLATEFSKQFPNVTFNTREDQFAVITANAPRVLVDSPPDLMRLPQVSGLAKDGLLYNLDGYAKAFGWDKWPSSQLEQMRVNANGQRGDGPLYAMGINFSMTGVFYNKELAAKAGITKPPTTLAEFDADLKAAKDAGLTPIAQFNGGATGGLAFPLQALMASYGSPSDINSWIYQKAGATIDTPANVKAAQHLDDWIKAGYFAADINAMDYSQMMSRFIGGQSVFIFDGDWESGNLDKQMAGKAGFFLMPPLEAGGQLGAMSAPLTYGVSAKAKNPDCAAFFLNWVATNDKARTIDIQVGGSHPMGPTDAFMPTIDPNSVTAQTLAAGAVVGKNNGSMDFIANATGAIYAKSWTPNLQKLFAGQQTPQGMLTSVQADYLTEIGS</sequence>
<dbReference type="PANTHER" id="PTHR43649:SF12">
    <property type="entry name" value="DIACETYLCHITOBIOSE BINDING PROTEIN DASA"/>
    <property type="match status" value="1"/>
</dbReference>
<protein>
    <submittedName>
        <fullName evidence="2">Raffinose/stachyose/melibiose transport system substrate-binding protein</fullName>
    </submittedName>
</protein>
<keyword evidence="3" id="KW-1185">Reference proteome</keyword>
<dbReference type="InterPro" id="IPR006059">
    <property type="entry name" value="SBP"/>
</dbReference>
<dbReference type="RefSeq" id="WP_062075446.1">
    <property type="nucleotide sequence ID" value="NZ_BBRC01000008.1"/>
</dbReference>
<evidence type="ECO:0000313" key="2">
    <source>
        <dbReference type="EMBL" id="NYI40011.1"/>
    </source>
</evidence>
<dbReference type="OrthoDB" id="358201at2"/>
<feature type="signal peptide" evidence="1">
    <location>
        <begin position="1"/>
        <end position="30"/>
    </location>
</feature>
<dbReference type="Proteomes" id="UP000547973">
    <property type="component" value="Unassembled WGS sequence"/>
</dbReference>
<proteinExistence type="predicted"/>
<keyword evidence="1" id="KW-0732">Signal</keyword>
<dbReference type="PANTHER" id="PTHR43649">
    <property type="entry name" value="ARABINOSE-BINDING PROTEIN-RELATED"/>
    <property type="match status" value="1"/>
</dbReference>
<accession>A0A7Y9Z7G1</accession>
<feature type="chain" id="PRO_5038831484" evidence="1">
    <location>
        <begin position="31"/>
        <end position="462"/>
    </location>
</feature>
<evidence type="ECO:0000256" key="1">
    <source>
        <dbReference type="SAM" id="SignalP"/>
    </source>
</evidence>
<dbReference type="Gene3D" id="3.40.190.10">
    <property type="entry name" value="Periplasmic binding protein-like II"/>
    <property type="match status" value="2"/>
</dbReference>
<evidence type="ECO:0000313" key="3">
    <source>
        <dbReference type="Proteomes" id="UP000547973"/>
    </source>
</evidence>
<dbReference type="Pfam" id="PF01547">
    <property type="entry name" value="SBP_bac_1"/>
    <property type="match status" value="1"/>
</dbReference>
<name>A0A7Y9Z7G1_9MICO</name>
<organism evidence="2 3">
    <name type="scientific">Demequina lutea</name>
    <dbReference type="NCBI Taxonomy" id="431489"/>
    <lineage>
        <taxon>Bacteria</taxon>
        <taxon>Bacillati</taxon>
        <taxon>Actinomycetota</taxon>
        <taxon>Actinomycetes</taxon>
        <taxon>Micrococcales</taxon>
        <taxon>Demequinaceae</taxon>
        <taxon>Demequina</taxon>
    </lineage>
</organism>
<dbReference type="EMBL" id="JACBZO010000001">
    <property type="protein sequence ID" value="NYI40011.1"/>
    <property type="molecule type" value="Genomic_DNA"/>
</dbReference>
<dbReference type="InterPro" id="IPR050490">
    <property type="entry name" value="Bact_solute-bd_prot1"/>
</dbReference>
<gene>
    <name evidence="2" type="ORF">BKA03_000130</name>
</gene>
<reference evidence="2 3" key="1">
    <citation type="submission" date="2020-07" db="EMBL/GenBank/DDBJ databases">
        <title>Sequencing the genomes of 1000 actinobacteria strains.</title>
        <authorList>
            <person name="Klenk H.-P."/>
        </authorList>
    </citation>
    <scope>NUCLEOTIDE SEQUENCE [LARGE SCALE GENOMIC DNA]</scope>
    <source>
        <strain evidence="2 3">DSM 19970</strain>
    </source>
</reference>
<dbReference type="AlphaFoldDB" id="A0A7Y9Z7G1"/>